<comment type="similarity">
    <text evidence="2 3">Belongs to the small heat shock protein (HSP20) family.</text>
</comment>
<accession>A0A0B7K3Q9</accession>
<evidence type="ECO:0000259" key="5">
    <source>
        <dbReference type="PROSITE" id="PS01031"/>
    </source>
</evidence>
<organism evidence="6">
    <name type="scientific">Bionectria ochroleuca</name>
    <name type="common">Gliocladium roseum</name>
    <dbReference type="NCBI Taxonomy" id="29856"/>
    <lineage>
        <taxon>Eukaryota</taxon>
        <taxon>Fungi</taxon>
        <taxon>Dikarya</taxon>
        <taxon>Ascomycota</taxon>
        <taxon>Pezizomycotina</taxon>
        <taxon>Sordariomycetes</taxon>
        <taxon>Hypocreomycetidae</taxon>
        <taxon>Hypocreales</taxon>
        <taxon>Bionectriaceae</taxon>
        <taxon>Clonostachys</taxon>
    </lineage>
</organism>
<dbReference type="SUPFAM" id="SSF49764">
    <property type="entry name" value="HSP20-like chaperones"/>
    <property type="match status" value="1"/>
</dbReference>
<dbReference type="Pfam" id="PF00011">
    <property type="entry name" value="HSP20"/>
    <property type="match status" value="1"/>
</dbReference>
<dbReference type="EMBL" id="CDPU01000025">
    <property type="protein sequence ID" value="CEO51809.1"/>
    <property type="molecule type" value="Genomic_DNA"/>
</dbReference>
<sequence length="187" mass="20743">MAFVTRPVHNGASFNPLFRLMEDYDRHSKGDSSAAAPSSQWQPKFDIRETSDAYHLHGELPGVKKDHISIEFPELQTLVIHGKSERTYTAGSESADDATETSSNSHQAKVEDEADAEAADATAVEQKKPIDTAKYWLAERSIGSFSRSFTFGSRIEEEGISARLQDGILSVVIPKAKQYETRRIVVN</sequence>
<dbReference type="PANTHER" id="PTHR11527">
    <property type="entry name" value="HEAT-SHOCK PROTEIN 20 FAMILY MEMBER"/>
    <property type="match status" value="1"/>
</dbReference>
<evidence type="ECO:0000256" key="4">
    <source>
        <dbReference type="SAM" id="MobiDB-lite"/>
    </source>
</evidence>
<dbReference type="PROSITE" id="PS01031">
    <property type="entry name" value="SHSP"/>
    <property type="match status" value="1"/>
</dbReference>
<dbReference type="InterPro" id="IPR002068">
    <property type="entry name" value="A-crystallin/Hsp20_dom"/>
</dbReference>
<feature type="domain" description="SHSP" evidence="5">
    <location>
        <begin position="36"/>
        <end position="187"/>
    </location>
</feature>
<evidence type="ECO:0000256" key="3">
    <source>
        <dbReference type="RuleBase" id="RU003616"/>
    </source>
</evidence>
<dbReference type="InterPro" id="IPR008978">
    <property type="entry name" value="HSP20-like_chaperone"/>
</dbReference>
<reference evidence="7" key="2">
    <citation type="submission" date="2020-10" db="EMBL/GenBank/DDBJ databases">
        <title>High-Quality Genome Resource of Clonostachys rosea strain S41 by Oxford Nanopore Long-Read Sequencing.</title>
        <authorList>
            <person name="Wang H."/>
        </authorList>
    </citation>
    <scope>NUCLEOTIDE SEQUENCE</scope>
    <source>
        <strain evidence="7">S41</strain>
    </source>
</reference>
<dbReference type="AlphaFoldDB" id="A0A0B7K3Q9"/>
<dbReference type="EMBL" id="JADCTT010000010">
    <property type="protein sequence ID" value="KAF9747648.1"/>
    <property type="molecule type" value="Genomic_DNA"/>
</dbReference>
<evidence type="ECO:0000313" key="6">
    <source>
        <dbReference type="EMBL" id="CEO51809.1"/>
    </source>
</evidence>
<keyword evidence="1" id="KW-0346">Stress response</keyword>
<dbReference type="Proteomes" id="UP000616885">
    <property type="component" value="Unassembled WGS sequence"/>
</dbReference>
<reference evidence="6" key="1">
    <citation type="submission" date="2015-01" db="EMBL/GenBank/DDBJ databases">
        <authorList>
            <person name="Durling Mikael"/>
        </authorList>
    </citation>
    <scope>NUCLEOTIDE SEQUENCE</scope>
</reference>
<dbReference type="InterPro" id="IPR031107">
    <property type="entry name" value="Small_HSP"/>
</dbReference>
<dbReference type="CDD" id="cd06464">
    <property type="entry name" value="ACD_sHsps-like"/>
    <property type="match status" value="1"/>
</dbReference>
<gene>
    <name evidence="6" type="ORF">BN869_000007867_1</name>
    <name evidence="7" type="ORF">IM811_002982</name>
</gene>
<proteinExistence type="inferred from homology"/>
<name>A0A0B7K3Q9_BIOOC</name>
<dbReference type="Gene3D" id="2.60.40.790">
    <property type="match status" value="1"/>
</dbReference>
<feature type="region of interest" description="Disordered" evidence="4">
    <location>
        <begin position="86"/>
        <end position="124"/>
    </location>
</feature>
<evidence type="ECO:0000256" key="2">
    <source>
        <dbReference type="PROSITE-ProRule" id="PRU00285"/>
    </source>
</evidence>
<protein>
    <recommendedName>
        <fullName evidence="5">SHSP domain-containing protein</fullName>
    </recommendedName>
</protein>
<evidence type="ECO:0000256" key="1">
    <source>
        <dbReference type="ARBA" id="ARBA00023016"/>
    </source>
</evidence>
<evidence type="ECO:0000313" key="7">
    <source>
        <dbReference type="EMBL" id="KAF9747648.1"/>
    </source>
</evidence>